<dbReference type="EMBL" id="UINC01001971">
    <property type="protein sequence ID" value="SUZ91394.1"/>
    <property type="molecule type" value="Genomic_DNA"/>
</dbReference>
<evidence type="ECO:0000256" key="5">
    <source>
        <dbReference type="ARBA" id="ARBA00023211"/>
    </source>
</evidence>
<dbReference type="PANTHER" id="PTHR21327">
    <property type="entry name" value="GTP CYCLOHYDROLASE II-RELATED"/>
    <property type="match status" value="1"/>
</dbReference>
<keyword evidence="3" id="KW-0479">Metal-binding</keyword>
<evidence type="ECO:0000256" key="3">
    <source>
        <dbReference type="ARBA" id="ARBA00022723"/>
    </source>
</evidence>
<dbReference type="Gene3D" id="3.90.870.10">
    <property type="entry name" value="DHBP synthase"/>
    <property type="match status" value="1"/>
</dbReference>
<evidence type="ECO:0000256" key="2">
    <source>
        <dbReference type="ARBA" id="ARBA00022619"/>
    </source>
</evidence>
<dbReference type="UniPathway" id="UPA00275"/>
<reference evidence="7" key="1">
    <citation type="submission" date="2018-05" db="EMBL/GenBank/DDBJ databases">
        <authorList>
            <person name="Lanie J.A."/>
            <person name="Ng W.-L."/>
            <person name="Kazmierczak K.M."/>
            <person name="Andrzejewski T.M."/>
            <person name="Davidsen T.M."/>
            <person name="Wayne K.J."/>
            <person name="Tettelin H."/>
            <person name="Glass J.I."/>
            <person name="Rusch D."/>
            <person name="Podicherti R."/>
            <person name="Tsui H.-C.T."/>
            <person name="Winkler M.E."/>
        </authorList>
    </citation>
    <scope>NUCLEOTIDE SEQUENCE</scope>
</reference>
<dbReference type="GO" id="GO:0008686">
    <property type="term" value="F:3,4-dihydroxy-2-butanone-4-phosphate synthase activity"/>
    <property type="evidence" value="ECO:0007669"/>
    <property type="project" value="InterPro"/>
</dbReference>
<keyword evidence="2" id="KW-0686">Riboflavin biosynthesis</keyword>
<evidence type="ECO:0000256" key="6">
    <source>
        <dbReference type="ARBA" id="ARBA00023239"/>
    </source>
</evidence>
<dbReference type="GO" id="GO:0005829">
    <property type="term" value="C:cytosol"/>
    <property type="evidence" value="ECO:0007669"/>
    <property type="project" value="TreeGrafter"/>
</dbReference>
<gene>
    <name evidence="7" type="ORF">METZ01_LOCUS44248</name>
</gene>
<dbReference type="SUPFAM" id="SSF55821">
    <property type="entry name" value="YrdC/RibB"/>
    <property type="match status" value="1"/>
</dbReference>
<dbReference type="InterPro" id="IPR017945">
    <property type="entry name" value="DHBP_synth_RibB-like_a/b_dom"/>
</dbReference>
<dbReference type="Pfam" id="PF00926">
    <property type="entry name" value="DHBP_synthase"/>
    <property type="match status" value="1"/>
</dbReference>
<dbReference type="AlphaFoldDB" id="A0A381RJJ3"/>
<keyword evidence="4" id="KW-0460">Magnesium</keyword>
<dbReference type="GO" id="GO:0046872">
    <property type="term" value="F:metal ion binding"/>
    <property type="evidence" value="ECO:0007669"/>
    <property type="project" value="UniProtKB-KW"/>
</dbReference>
<proteinExistence type="predicted"/>
<protein>
    <recommendedName>
        <fullName evidence="8">3,4-dihydroxy-2-butanone-4-phosphate synthase</fullName>
    </recommendedName>
</protein>
<keyword evidence="6" id="KW-0456">Lyase</keyword>
<accession>A0A381RJJ3</accession>
<comment type="pathway">
    <text evidence="1">Cofactor biosynthesis; riboflavin biosynthesis.</text>
</comment>
<evidence type="ECO:0000313" key="7">
    <source>
        <dbReference type="EMBL" id="SUZ91394.1"/>
    </source>
</evidence>
<name>A0A381RJJ3_9ZZZZ</name>
<dbReference type="PANTHER" id="PTHR21327:SF46">
    <property type="entry name" value="3,4-DIHYDROXY-2-BUTANONE 4-PHOSPHATE SYNTHASE"/>
    <property type="match status" value="1"/>
</dbReference>
<organism evidence="7">
    <name type="scientific">marine metagenome</name>
    <dbReference type="NCBI Taxonomy" id="408172"/>
    <lineage>
        <taxon>unclassified sequences</taxon>
        <taxon>metagenomes</taxon>
        <taxon>ecological metagenomes</taxon>
    </lineage>
</organism>
<evidence type="ECO:0000256" key="4">
    <source>
        <dbReference type="ARBA" id="ARBA00022842"/>
    </source>
</evidence>
<keyword evidence="5" id="KW-0464">Manganese</keyword>
<evidence type="ECO:0000256" key="1">
    <source>
        <dbReference type="ARBA" id="ARBA00005104"/>
    </source>
</evidence>
<dbReference type="GO" id="GO:0009231">
    <property type="term" value="P:riboflavin biosynthetic process"/>
    <property type="evidence" value="ECO:0007669"/>
    <property type="project" value="UniProtKB-UniPathway"/>
</dbReference>
<evidence type="ECO:0008006" key="8">
    <source>
        <dbReference type="Google" id="ProtNLM"/>
    </source>
</evidence>
<dbReference type="InterPro" id="IPR000422">
    <property type="entry name" value="DHBP_synthase_RibB"/>
</dbReference>
<sequence>MAPPRSMASSVGQAITAFATGKPVMIFDSDFRERETDLLWPATAATPEVMRRLRRDCGGLLFLAIGNEIGELFGLPWLQDIHTHQALVAEHPVLGQLITDDLQYDTKSAFTLSLNHRETYTGITDRDRSLTTKRFGELARELMKGGFGSDAAVKALGSEFRTPGHIPVCRESPGGLKTRQGHTELAVAIARLAGRTPCTIGAEMLEPDGDGALPVIEARRYAARHGVPMITGDDITSAMDAKD</sequence>